<sequence>MQKLPDSFEVSLMPNGEHKLLRPRSFGTSPSYCSSSQAWNLAKLQNRQIQGRLRVEDEPGWLQKEPVRGSFASPIPLASSHTPMLHQSSPPPHPELIAPKALGHSLLRSQPPSPIALDIPEATLIAYQMIYVSANTQPPCSFAYVVLENIGRNYLSTVKFVSMARIKLQVLEKDQNKQEIYGMHKNLEIYGLEYTHSTRLSSPRGCEESTGFLPVMSSKRTTPKEKTSDFSVSLPVDAYSGAKYLERPKVQI</sequence>
<feature type="region of interest" description="Disordered" evidence="1">
    <location>
        <begin position="201"/>
        <end position="227"/>
    </location>
</feature>
<dbReference type="AlphaFoldDB" id="A0ABD0U1M8"/>
<dbReference type="Proteomes" id="UP001552299">
    <property type="component" value="Unassembled WGS sequence"/>
</dbReference>
<dbReference type="EMBL" id="JANQDX010000018">
    <property type="protein sequence ID" value="KAL0905739.1"/>
    <property type="molecule type" value="Genomic_DNA"/>
</dbReference>
<keyword evidence="3" id="KW-1185">Reference proteome</keyword>
<proteinExistence type="predicted"/>
<comment type="caution">
    <text evidence="2">The sequence shown here is derived from an EMBL/GenBank/DDBJ whole genome shotgun (WGS) entry which is preliminary data.</text>
</comment>
<feature type="region of interest" description="Disordered" evidence="1">
    <location>
        <begin position="79"/>
        <end position="98"/>
    </location>
</feature>
<evidence type="ECO:0000256" key="1">
    <source>
        <dbReference type="SAM" id="MobiDB-lite"/>
    </source>
</evidence>
<accession>A0ABD0U1M8</accession>
<organism evidence="2 3">
    <name type="scientific">Dendrobium thyrsiflorum</name>
    <name type="common">Pinecone-like raceme dendrobium</name>
    <name type="synonym">Orchid</name>
    <dbReference type="NCBI Taxonomy" id="117978"/>
    <lineage>
        <taxon>Eukaryota</taxon>
        <taxon>Viridiplantae</taxon>
        <taxon>Streptophyta</taxon>
        <taxon>Embryophyta</taxon>
        <taxon>Tracheophyta</taxon>
        <taxon>Spermatophyta</taxon>
        <taxon>Magnoliopsida</taxon>
        <taxon>Liliopsida</taxon>
        <taxon>Asparagales</taxon>
        <taxon>Orchidaceae</taxon>
        <taxon>Epidendroideae</taxon>
        <taxon>Malaxideae</taxon>
        <taxon>Dendrobiinae</taxon>
        <taxon>Dendrobium</taxon>
    </lineage>
</organism>
<protein>
    <submittedName>
        <fullName evidence="2">Uncharacterized protein</fullName>
    </submittedName>
</protein>
<gene>
    <name evidence="2" type="ORF">M5K25_024177</name>
</gene>
<name>A0ABD0U1M8_DENTH</name>
<evidence type="ECO:0000313" key="3">
    <source>
        <dbReference type="Proteomes" id="UP001552299"/>
    </source>
</evidence>
<evidence type="ECO:0000313" key="2">
    <source>
        <dbReference type="EMBL" id="KAL0905739.1"/>
    </source>
</evidence>
<reference evidence="2 3" key="1">
    <citation type="journal article" date="2024" name="Plant Biotechnol. J.">
        <title>Dendrobium thyrsiflorum genome and its molecular insights into genes involved in important horticultural traits.</title>
        <authorList>
            <person name="Chen B."/>
            <person name="Wang J.Y."/>
            <person name="Zheng P.J."/>
            <person name="Li K.L."/>
            <person name="Liang Y.M."/>
            <person name="Chen X.F."/>
            <person name="Zhang C."/>
            <person name="Zhao X."/>
            <person name="He X."/>
            <person name="Zhang G.Q."/>
            <person name="Liu Z.J."/>
            <person name="Xu Q."/>
        </authorList>
    </citation>
    <scope>NUCLEOTIDE SEQUENCE [LARGE SCALE GENOMIC DNA]</scope>
    <source>
        <strain evidence="2">GZMU011</strain>
    </source>
</reference>
<feature type="compositionally biased region" description="Polar residues" evidence="1">
    <location>
        <begin position="79"/>
        <end position="88"/>
    </location>
</feature>